<evidence type="ECO:0000256" key="10">
    <source>
        <dbReference type="ARBA" id="ARBA00023163"/>
    </source>
</evidence>
<feature type="active site" description="For autocatalytic cleavage activity" evidence="13">
    <location>
        <position position="122"/>
    </location>
</feature>
<dbReference type="InterPro" id="IPR015927">
    <property type="entry name" value="Peptidase_S24_S26A/B/C"/>
</dbReference>
<reference evidence="17 18" key="1">
    <citation type="submission" date="2019-04" db="EMBL/GenBank/DDBJ databases">
        <title>Reference strain of H23.</title>
        <authorList>
            <person name="Luo X."/>
        </authorList>
    </citation>
    <scope>NUCLEOTIDE SEQUENCE [LARGE SCALE GENOMIC DNA]</scope>
    <source>
        <strain evidence="17 18">H23</strain>
    </source>
</reference>
<evidence type="ECO:0000256" key="13">
    <source>
        <dbReference type="HAMAP-Rule" id="MF_00015"/>
    </source>
</evidence>
<dbReference type="Proteomes" id="UP000308707">
    <property type="component" value="Unassembled WGS sequence"/>
</dbReference>
<protein>
    <recommendedName>
        <fullName evidence="13">LexA repressor</fullName>
        <ecNumber evidence="13">3.4.21.88</ecNumber>
    </recommendedName>
</protein>
<evidence type="ECO:0000256" key="14">
    <source>
        <dbReference type="RuleBase" id="RU003991"/>
    </source>
</evidence>
<keyword evidence="11 13" id="KW-0234">DNA repair</keyword>
<dbReference type="InterPro" id="IPR036388">
    <property type="entry name" value="WH-like_DNA-bd_sf"/>
</dbReference>
<feature type="domain" description="LexA repressor DNA-binding" evidence="16">
    <location>
        <begin position="2"/>
        <end position="64"/>
    </location>
</feature>
<evidence type="ECO:0000256" key="8">
    <source>
        <dbReference type="ARBA" id="ARBA00023015"/>
    </source>
</evidence>
<keyword evidence="3 13" id="KW-0678">Repressor</keyword>
<evidence type="ECO:0000256" key="3">
    <source>
        <dbReference type="ARBA" id="ARBA00022491"/>
    </source>
</evidence>
<gene>
    <name evidence="13 17" type="primary">lexA</name>
    <name evidence="17" type="ORF">FCE95_07650</name>
</gene>
<keyword evidence="5 13" id="KW-0227">DNA damage</keyword>
<comment type="caution">
    <text evidence="17">The sequence shown here is derived from an EMBL/GenBank/DDBJ whole genome shotgun (WGS) entry which is preliminary data.</text>
</comment>
<name>A0A4U5K4X7_9GAMM</name>
<dbReference type="PRINTS" id="PR00726">
    <property type="entry name" value="LEXASERPTASE"/>
</dbReference>
<dbReference type="InterPro" id="IPR006200">
    <property type="entry name" value="LexA"/>
</dbReference>
<evidence type="ECO:0000256" key="4">
    <source>
        <dbReference type="ARBA" id="ARBA00022705"/>
    </source>
</evidence>
<keyword evidence="7 13" id="KW-0068">Autocatalytic cleavage</keyword>
<dbReference type="PANTHER" id="PTHR33516">
    <property type="entry name" value="LEXA REPRESSOR"/>
    <property type="match status" value="1"/>
</dbReference>
<dbReference type="CDD" id="cd06529">
    <property type="entry name" value="S24_LexA-like"/>
    <property type="match status" value="1"/>
</dbReference>
<keyword evidence="9 13" id="KW-0238">DNA-binding</keyword>
<dbReference type="EMBL" id="SZUA01000001">
    <property type="protein sequence ID" value="TKR34129.1"/>
    <property type="molecule type" value="Genomic_DNA"/>
</dbReference>
<dbReference type="InterPro" id="IPR039418">
    <property type="entry name" value="LexA-like"/>
</dbReference>
<evidence type="ECO:0000256" key="5">
    <source>
        <dbReference type="ARBA" id="ARBA00022763"/>
    </source>
</evidence>
<keyword evidence="10 13" id="KW-0804">Transcription</keyword>
<dbReference type="AlphaFoldDB" id="A0A4U5K4X7"/>
<evidence type="ECO:0000256" key="2">
    <source>
        <dbReference type="ARBA" id="ARBA00011738"/>
    </source>
</evidence>
<dbReference type="HAMAP" id="MF_00015">
    <property type="entry name" value="LexA"/>
    <property type="match status" value="1"/>
</dbReference>
<comment type="subunit">
    <text evidence="2 13">Homodimer.</text>
</comment>
<dbReference type="NCBIfam" id="TIGR00498">
    <property type="entry name" value="lexA"/>
    <property type="match status" value="1"/>
</dbReference>
<dbReference type="EC" id="3.4.21.88" evidence="13"/>
<dbReference type="PANTHER" id="PTHR33516:SF2">
    <property type="entry name" value="LEXA REPRESSOR-RELATED"/>
    <property type="match status" value="1"/>
</dbReference>
<dbReference type="GO" id="GO:0009432">
    <property type="term" value="P:SOS response"/>
    <property type="evidence" value="ECO:0007669"/>
    <property type="project" value="UniProtKB-UniRule"/>
</dbReference>
<dbReference type="GO" id="GO:0000976">
    <property type="term" value="F:transcription cis-regulatory region binding"/>
    <property type="evidence" value="ECO:0007669"/>
    <property type="project" value="UniProtKB-ARBA"/>
</dbReference>
<comment type="catalytic activity">
    <reaction evidence="13">
        <text>Hydrolysis of Ala-|-Gly bond in repressor LexA.</text>
        <dbReference type="EC" id="3.4.21.88"/>
    </reaction>
</comment>
<dbReference type="InterPro" id="IPR006197">
    <property type="entry name" value="Peptidase_S24_LexA"/>
</dbReference>
<evidence type="ECO:0000256" key="11">
    <source>
        <dbReference type="ARBA" id="ARBA00023204"/>
    </source>
</evidence>
<proteinExistence type="inferred from homology"/>
<comment type="function">
    <text evidence="13">Represses a number of genes involved in the response to DNA damage (SOS response), including recA and lexA. In the presence of single-stranded DNA, RecA interacts with LexA causing an autocatalytic cleavage which disrupts the DNA-binding part of LexA, leading to derepression of the SOS regulon and eventually DNA repair.</text>
</comment>
<feature type="DNA-binding region" description="H-T-H motif" evidence="13">
    <location>
        <begin position="27"/>
        <end position="47"/>
    </location>
</feature>
<feature type="domain" description="Peptidase S24/S26A/S26B/S26C" evidence="15">
    <location>
        <begin position="80"/>
        <end position="194"/>
    </location>
</feature>
<keyword evidence="6 13" id="KW-0378">Hydrolase</keyword>
<dbReference type="Gene3D" id="1.10.10.10">
    <property type="entry name" value="Winged helix-like DNA-binding domain superfamily/Winged helix DNA-binding domain"/>
    <property type="match status" value="1"/>
</dbReference>
<dbReference type="GO" id="GO:0006508">
    <property type="term" value="P:proteolysis"/>
    <property type="evidence" value="ECO:0007669"/>
    <property type="project" value="InterPro"/>
</dbReference>
<dbReference type="FunFam" id="1.10.10.10:FF:000009">
    <property type="entry name" value="LexA repressor"/>
    <property type="match status" value="1"/>
</dbReference>
<evidence type="ECO:0000256" key="7">
    <source>
        <dbReference type="ARBA" id="ARBA00022813"/>
    </source>
</evidence>
<dbReference type="FunFam" id="2.10.109.10:FF:000001">
    <property type="entry name" value="LexA repressor"/>
    <property type="match status" value="1"/>
</dbReference>
<dbReference type="InterPro" id="IPR036286">
    <property type="entry name" value="LexA/Signal_pep-like_sf"/>
</dbReference>
<evidence type="ECO:0000256" key="9">
    <source>
        <dbReference type="ARBA" id="ARBA00023125"/>
    </source>
</evidence>
<evidence type="ECO:0000313" key="17">
    <source>
        <dbReference type="EMBL" id="TKR34129.1"/>
    </source>
</evidence>
<dbReference type="Pfam" id="PF00717">
    <property type="entry name" value="Peptidase_S24"/>
    <property type="match status" value="1"/>
</dbReference>
<dbReference type="InterPro" id="IPR036390">
    <property type="entry name" value="WH_DNA-bd_sf"/>
</dbReference>
<dbReference type="Gene3D" id="2.10.109.10">
    <property type="entry name" value="Umud Fragment, subunit A"/>
    <property type="match status" value="1"/>
</dbReference>
<keyword evidence="8 13" id="KW-0805">Transcription regulation</keyword>
<keyword evidence="18" id="KW-1185">Reference proteome</keyword>
<dbReference type="GO" id="GO:0001217">
    <property type="term" value="F:DNA-binding transcription repressor activity"/>
    <property type="evidence" value="ECO:0007669"/>
    <property type="project" value="UniProtKB-ARBA"/>
</dbReference>
<keyword evidence="12 13" id="KW-0742">SOS response</keyword>
<dbReference type="GO" id="GO:0032993">
    <property type="term" value="C:protein-DNA complex"/>
    <property type="evidence" value="ECO:0007669"/>
    <property type="project" value="UniProtKB-ARBA"/>
</dbReference>
<evidence type="ECO:0000256" key="1">
    <source>
        <dbReference type="ARBA" id="ARBA00007484"/>
    </source>
</evidence>
<dbReference type="Pfam" id="PF01726">
    <property type="entry name" value="LexA_DNA_bind"/>
    <property type="match status" value="1"/>
</dbReference>
<comment type="similarity">
    <text evidence="1 13 14">Belongs to the peptidase S24 family.</text>
</comment>
<dbReference type="GO" id="GO:0004252">
    <property type="term" value="F:serine-type endopeptidase activity"/>
    <property type="evidence" value="ECO:0007669"/>
    <property type="project" value="UniProtKB-UniRule"/>
</dbReference>
<evidence type="ECO:0000259" key="15">
    <source>
        <dbReference type="Pfam" id="PF00717"/>
    </source>
</evidence>
<feature type="active site" description="For autocatalytic cleavage activity" evidence="13">
    <location>
        <position position="160"/>
    </location>
</feature>
<dbReference type="RefSeq" id="WP_137266332.1">
    <property type="nucleotide sequence ID" value="NZ_SZUA01000001.1"/>
</dbReference>
<dbReference type="OrthoDB" id="9802364at2"/>
<feature type="site" description="Cleavage; by autolysis" evidence="13">
    <location>
        <begin position="87"/>
        <end position="88"/>
    </location>
</feature>
<evidence type="ECO:0000259" key="16">
    <source>
        <dbReference type="Pfam" id="PF01726"/>
    </source>
</evidence>
<evidence type="ECO:0000256" key="6">
    <source>
        <dbReference type="ARBA" id="ARBA00022801"/>
    </source>
</evidence>
<organism evidence="17 18">
    <name type="scientific">Luteimonas gilva</name>
    <dbReference type="NCBI Taxonomy" id="2572684"/>
    <lineage>
        <taxon>Bacteria</taxon>
        <taxon>Pseudomonadati</taxon>
        <taxon>Pseudomonadota</taxon>
        <taxon>Gammaproteobacteria</taxon>
        <taxon>Lysobacterales</taxon>
        <taxon>Lysobacteraceae</taxon>
        <taxon>Luteimonas</taxon>
    </lineage>
</organism>
<evidence type="ECO:0000313" key="18">
    <source>
        <dbReference type="Proteomes" id="UP000308707"/>
    </source>
</evidence>
<keyword evidence="4 13" id="KW-0235">DNA replication</keyword>
<dbReference type="SUPFAM" id="SSF51306">
    <property type="entry name" value="LexA/Signal peptidase"/>
    <property type="match status" value="1"/>
</dbReference>
<dbReference type="SUPFAM" id="SSF46785">
    <property type="entry name" value="Winged helix' DNA-binding domain"/>
    <property type="match status" value="1"/>
</dbReference>
<evidence type="ECO:0000256" key="12">
    <source>
        <dbReference type="ARBA" id="ARBA00023236"/>
    </source>
</evidence>
<sequence length="202" mass="21989">MSLTDRQDAILEYLRASIAANGRPPTILEIAEGFGLASPNGVAKHLQALAEKGFIELTRGRARGIRLLEARRASDTLSLPLIGRVAAGIPILVGDHIEREIAVDRALFRPRPRYLLRVQGQSMIEAGILDGDLIGVHPTPDAEHGQIVVARVGEEGITVKRLHRKGRSLRLMPCNPTFAPIDPDPTEDFAVEGLYCGLIRTV</sequence>
<dbReference type="InterPro" id="IPR006199">
    <property type="entry name" value="LexA_DNA-bd_dom"/>
</dbReference>
<dbReference type="InterPro" id="IPR050077">
    <property type="entry name" value="LexA_repressor"/>
</dbReference>
<dbReference type="GO" id="GO:0006281">
    <property type="term" value="P:DNA repair"/>
    <property type="evidence" value="ECO:0007669"/>
    <property type="project" value="UniProtKB-UniRule"/>
</dbReference>
<accession>A0A4U5K4X7</accession>
<dbReference type="GO" id="GO:0006260">
    <property type="term" value="P:DNA replication"/>
    <property type="evidence" value="ECO:0007669"/>
    <property type="project" value="UniProtKB-UniRule"/>
</dbReference>